<evidence type="ECO:0008006" key="6">
    <source>
        <dbReference type="Google" id="ProtNLM"/>
    </source>
</evidence>
<feature type="region of interest" description="Disordered" evidence="1">
    <location>
        <begin position="265"/>
        <end position="345"/>
    </location>
</feature>
<feature type="chain" id="PRO_5025407656" description="Mid2 domain-containing protein" evidence="3">
    <location>
        <begin position="25"/>
        <end position="345"/>
    </location>
</feature>
<feature type="compositionally biased region" description="Polar residues" evidence="1">
    <location>
        <begin position="291"/>
        <end position="302"/>
    </location>
</feature>
<keyword evidence="2" id="KW-0472">Membrane</keyword>
<dbReference type="Proteomes" id="UP000799770">
    <property type="component" value="Unassembled WGS sequence"/>
</dbReference>
<protein>
    <recommendedName>
        <fullName evidence="6">Mid2 domain-containing protein</fullName>
    </recommendedName>
</protein>
<keyword evidence="2" id="KW-0812">Transmembrane</keyword>
<evidence type="ECO:0000313" key="5">
    <source>
        <dbReference type="Proteomes" id="UP000799770"/>
    </source>
</evidence>
<dbReference type="AlphaFoldDB" id="A0A6A5Z4M4"/>
<feature type="compositionally biased region" description="Low complexity" evidence="1">
    <location>
        <begin position="179"/>
        <end position="197"/>
    </location>
</feature>
<sequence>MDTISNAMVQLLLSLLALSSYARAAILPAEVLVERQDSLSLTSTFTYETLGYTSQGMQGESTIWMPWEYDDTEWYYASSDSFWTSCFVDSTVLTFGTSYTISYIPSSCPIYTSCDLGIMAAASTTTQCNGQGYACTTMFLLDSWGASDSTTRIDCLATYSGDNSTALSVFRTKPALVVSTTEPPSTTTLASTSGSTPSPAPAPTTPIASETAAANNGNNKSGGGGSNNAGVIAGSTIGGIAVLGAIGVAVLYILKRSRRHEHQATAANDYPIYQPEKPPEVHHHYDPHQSALYSQGTASPHTHSPAPAYPEGYTRGELSGVLSPSPPQLQAGTPNAGAPPSTGYH</sequence>
<feature type="signal peptide" evidence="3">
    <location>
        <begin position="1"/>
        <end position="24"/>
    </location>
</feature>
<gene>
    <name evidence="4" type="ORF">BDV96DRAFT_122678</name>
</gene>
<evidence type="ECO:0000256" key="1">
    <source>
        <dbReference type="SAM" id="MobiDB-lite"/>
    </source>
</evidence>
<evidence type="ECO:0000256" key="2">
    <source>
        <dbReference type="SAM" id="Phobius"/>
    </source>
</evidence>
<feature type="region of interest" description="Disordered" evidence="1">
    <location>
        <begin position="179"/>
        <end position="222"/>
    </location>
</feature>
<evidence type="ECO:0000313" key="4">
    <source>
        <dbReference type="EMBL" id="KAF2113378.1"/>
    </source>
</evidence>
<organism evidence="4 5">
    <name type="scientific">Lophiotrema nucula</name>
    <dbReference type="NCBI Taxonomy" id="690887"/>
    <lineage>
        <taxon>Eukaryota</taxon>
        <taxon>Fungi</taxon>
        <taxon>Dikarya</taxon>
        <taxon>Ascomycota</taxon>
        <taxon>Pezizomycotina</taxon>
        <taxon>Dothideomycetes</taxon>
        <taxon>Pleosporomycetidae</taxon>
        <taxon>Pleosporales</taxon>
        <taxon>Lophiotremataceae</taxon>
        <taxon>Lophiotrema</taxon>
    </lineage>
</organism>
<feature type="transmembrane region" description="Helical" evidence="2">
    <location>
        <begin position="229"/>
        <end position="254"/>
    </location>
</feature>
<keyword evidence="5" id="KW-1185">Reference proteome</keyword>
<dbReference type="OrthoDB" id="10610786at2759"/>
<feature type="compositionally biased region" description="Low complexity" evidence="1">
    <location>
        <begin position="205"/>
        <end position="219"/>
    </location>
</feature>
<feature type="compositionally biased region" description="Basic and acidic residues" evidence="1">
    <location>
        <begin position="277"/>
        <end position="287"/>
    </location>
</feature>
<keyword evidence="2" id="KW-1133">Transmembrane helix</keyword>
<accession>A0A6A5Z4M4</accession>
<dbReference type="EMBL" id="ML977328">
    <property type="protein sequence ID" value="KAF2113378.1"/>
    <property type="molecule type" value="Genomic_DNA"/>
</dbReference>
<evidence type="ECO:0000256" key="3">
    <source>
        <dbReference type="SAM" id="SignalP"/>
    </source>
</evidence>
<name>A0A6A5Z4M4_9PLEO</name>
<dbReference type="CDD" id="cd12087">
    <property type="entry name" value="TM_EGFR-like"/>
    <property type="match status" value="1"/>
</dbReference>
<keyword evidence="3" id="KW-0732">Signal</keyword>
<reference evidence="4" key="1">
    <citation type="journal article" date="2020" name="Stud. Mycol.">
        <title>101 Dothideomycetes genomes: a test case for predicting lifestyles and emergence of pathogens.</title>
        <authorList>
            <person name="Haridas S."/>
            <person name="Albert R."/>
            <person name="Binder M."/>
            <person name="Bloem J."/>
            <person name="Labutti K."/>
            <person name="Salamov A."/>
            <person name="Andreopoulos B."/>
            <person name="Baker S."/>
            <person name="Barry K."/>
            <person name="Bills G."/>
            <person name="Bluhm B."/>
            <person name="Cannon C."/>
            <person name="Castanera R."/>
            <person name="Culley D."/>
            <person name="Daum C."/>
            <person name="Ezra D."/>
            <person name="Gonzalez J."/>
            <person name="Henrissat B."/>
            <person name="Kuo A."/>
            <person name="Liang C."/>
            <person name="Lipzen A."/>
            <person name="Lutzoni F."/>
            <person name="Magnuson J."/>
            <person name="Mondo S."/>
            <person name="Nolan M."/>
            <person name="Ohm R."/>
            <person name="Pangilinan J."/>
            <person name="Park H.-J."/>
            <person name="Ramirez L."/>
            <person name="Alfaro M."/>
            <person name="Sun H."/>
            <person name="Tritt A."/>
            <person name="Yoshinaga Y."/>
            <person name="Zwiers L.-H."/>
            <person name="Turgeon B."/>
            <person name="Goodwin S."/>
            <person name="Spatafora J."/>
            <person name="Crous P."/>
            <person name="Grigoriev I."/>
        </authorList>
    </citation>
    <scope>NUCLEOTIDE SEQUENCE</scope>
    <source>
        <strain evidence="4">CBS 627.86</strain>
    </source>
</reference>
<proteinExistence type="predicted"/>